<dbReference type="GO" id="GO:0005829">
    <property type="term" value="C:cytosol"/>
    <property type="evidence" value="ECO:0007669"/>
    <property type="project" value="TreeGrafter"/>
</dbReference>
<organism evidence="10 11">
    <name type="scientific">Rhodanobacter glycinis</name>
    <dbReference type="NCBI Taxonomy" id="582702"/>
    <lineage>
        <taxon>Bacteria</taxon>
        <taxon>Pseudomonadati</taxon>
        <taxon>Pseudomonadota</taxon>
        <taxon>Gammaproteobacteria</taxon>
        <taxon>Lysobacterales</taxon>
        <taxon>Rhodanobacteraceae</taxon>
        <taxon>Rhodanobacter</taxon>
    </lineage>
</organism>
<feature type="domain" description="PUA" evidence="9">
    <location>
        <begin position="292"/>
        <end position="375"/>
    </location>
</feature>
<reference evidence="10 11" key="1">
    <citation type="journal article" date="2019" name="Environ. Microbiol.">
        <title>Species interactions and distinct microbial communities in high Arctic permafrost affected cryosols are associated with the CH4 and CO2 gas fluxes.</title>
        <authorList>
            <person name="Altshuler I."/>
            <person name="Hamel J."/>
            <person name="Turney S."/>
            <person name="Magnuson E."/>
            <person name="Levesque R."/>
            <person name="Greer C."/>
            <person name="Whyte L.G."/>
        </authorList>
    </citation>
    <scope>NUCLEOTIDE SEQUENCE [LARGE SCALE GENOMIC DNA]</scope>
    <source>
        <strain evidence="10 11">S13Y</strain>
    </source>
</reference>
<dbReference type="InterPro" id="IPR001048">
    <property type="entry name" value="Asp/Glu/Uridylate_kinase"/>
</dbReference>
<dbReference type="InterPro" id="IPR019797">
    <property type="entry name" value="Glutamate_5-kinase_CS"/>
</dbReference>
<keyword evidence="7 8" id="KW-0067">ATP-binding</keyword>
<dbReference type="InterPro" id="IPR036974">
    <property type="entry name" value="PUA_sf"/>
</dbReference>
<dbReference type="Pfam" id="PF00696">
    <property type="entry name" value="AA_kinase"/>
    <property type="match status" value="1"/>
</dbReference>
<dbReference type="SMART" id="SM00359">
    <property type="entry name" value="PUA"/>
    <property type="match status" value="1"/>
</dbReference>
<feature type="binding site" evidence="8">
    <location>
        <position position="67"/>
    </location>
    <ligand>
        <name>substrate</name>
    </ligand>
</feature>
<evidence type="ECO:0000256" key="4">
    <source>
        <dbReference type="ARBA" id="ARBA00022679"/>
    </source>
</evidence>
<dbReference type="SUPFAM" id="SSF88697">
    <property type="entry name" value="PUA domain-like"/>
    <property type="match status" value="1"/>
</dbReference>
<keyword evidence="2 8" id="KW-0028">Amino-acid biosynthesis</keyword>
<keyword evidence="4 8" id="KW-0808">Transferase</keyword>
<dbReference type="HAMAP" id="MF_00456">
    <property type="entry name" value="ProB"/>
    <property type="match status" value="1"/>
</dbReference>
<evidence type="ECO:0000256" key="7">
    <source>
        <dbReference type="ARBA" id="ARBA00022840"/>
    </source>
</evidence>
<keyword evidence="3 8" id="KW-0641">Proline biosynthesis</keyword>
<dbReference type="EMBL" id="RCZO01000002">
    <property type="protein sequence ID" value="TPG10662.1"/>
    <property type="molecule type" value="Genomic_DNA"/>
</dbReference>
<evidence type="ECO:0000259" key="9">
    <source>
        <dbReference type="SMART" id="SM00359"/>
    </source>
</evidence>
<keyword evidence="1 8" id="KW-0963">Cytoplasm</keyword>
<evidence type="ECO:0000313" key="10">
    <source>
        <dbReference type="EMBL" id="TPG10662.1"/>
    </source>
</evidence>
<keyword evidence="11" id="KW-1185">Reference proteome</keyword>
<keyword evidence="6 8" id="KW-0418">Kinase</keyword>
<dbReference type="Gene3D" id="3.40.1160.10">
    <property type="entry name" value="Acetylglutamate kinase-like"/>
    <property type="match status" value="2"/>
</dbReference>
<comment type="pathway">
    <text evidence="8">Amino-acid biosynthesis; L-proline biosynthesis; L-glutamate 5-semialdehyde from L-glutamate: step 1/2.</text>
</comment>
<proteinExistence type="inferred from homology"/>
<dbReference type="SUPFAM" id="SSF53633">
    <property type="entry name" value="Carbamate kinase-like"/>
    <property type="match status" value="1"/>
</dbReference>
<evidence type="ECO:0000256" key="2">
    <source>
        <dbReference type="ARBA" id="ARBA00022605"/>
    </source>
</evidence>
<dbReference type="EC" id="2.7.2.11" evidence="8"/>
<dbReference type="InterPro" id="IPR001057">
    <property type="entry name" value="Glu/AcGlu_kinase"/>
</dbReference>
<dbReference type="CDD" id="cd21157">
    <property type="entry name" value="PUA_G5K"/>
    <property type="match status" value="1"/>
</dbReference>
<comment type="function">
    <text evidence="8">Catalyzes the transfer of a phosphate group to glutamate to form L-glutamate 5-phosphate.</text>
</comment>
<keyword evidence="5 8" id="KW-0547">Nucleotide-binding</keyword>
<feature type="binding site" evidence="8">
    <location>
        <begin position="184"/>
        <end position="185"/>
    </location>
    <ligand>
        <name>ATP</name>
        <dbReference type="ChEBI" id="CHEBI:30616"/>
    </ligand>
</feature>
<dbReference type="Gene3D" id="2.30.130.10">
    <property type="entry name" value="PUA domain"/>
    <property type="match status" value="1"/>
</dbReference>
<comment type="subcellular location">
    <subcellularLocation>
        <location evidence="8">Cytoplasm</location>
    </subcellularLocation>
</comment>
<dbReference type="GO" id="GO:0003723">
    <property type="term" value="F:RNA binding"/>
    <property type="evidence" value="ECO:0007669"/>
    <property type="project" value="InterPro"/>
</dbReference>
<dbReference type="NCBIfam" id="TIGR01027">
    <property type="entry name" value="proB"/>
    <property type="match status" value="1"/>
</dbReference>
<dbReference type="Proteomes" id="UP000319486">
    <property type="component" value="Unassembled WGS sequence"/>
</dbReference>
<dbReference type="InterPro" id="IPR002478">
    <property type="entry name" value="PUA"/>
</dbReference>
<evidence type="ECO:0000256" key="8">
    <source>
        <dbReference type="HAMAP-Rule" id="MF_00456"/>
    </source>
</evidence>
<dbReference type="InterPro" id="IPR036393">
    <property type="entry name" value="AceGlu_kinase-like_sf"/>
</dbReference>
<feature type="binding site" evidence="8">
    <location>
        <begin position="226"/>
        <end position="232"/>
    </location>
    <ligand>
        <name>ATP</name>
        <dbReference type="ChEBI" id="CHEBI:30616"/>
    </ligand>
</feature>
<dbReference type="PANTHER" id="PTHR43654">
    <property type="entry name" value="GLUTAMATE 5-KINASE"/>
    <property type="match status" value="1"/>
</dbReference>
<evidence type="ECO:0000313" key="11">
    <source>
        <dbReference type="Proteomes" id="UP000319486"/>
    </source>
</evidence>
<dbReference type="GO" id="GO:0055129">
    <property type="term" value="P:L-proline biosynthetic process"/>
    <property type="evidence" value="ECO:0007669"/>
    <property type="project" value="UniProtKB-UniRule"/>
</dbReference>
<comment type="caution">
    <text evidence="10">The sequence shown here is derived from an EMBL/GenBank/DDBJ whole genome shotgun (WGS) entry which is preliminary data.</text>
</comment>
<protein>
    <recommendedName>
        <fullName evidence="8">Glutamate 5-kinase</fullName>
        <ecNumber evidence="8">2.7.2.11</ecNumber>
    </recommendedName>
    <alternativeName>
        <fullName evidence="8">Gamma-glutamyl kinase</fullName>
        <shortName evidence="8">GK</shortName>
    </alternativeName>
</protein>
<comment type="similarity">
    <text evidence="8">Belongs to the glutamate 5-kinase family.</text>
</comment>
<dbReference type="UniPathway" id="UPA00098">
    <property type="reaction ID" value="UER00359"/>
</dbReference>
<dbReference type="PIRSF" id="PIRSF000729">
    <property type="entry name" value="GK"/>
    <property type="match status" value="1"/>
</dbReference>
<dbReference type="Pfam" id="PF01472">
    <property type="entry name" value="PUA"/>
    <property type="match status" value="1"/>
</dbReference>
<evidence type="ECO:0000256" key="5">
    <source>
        <dbReference type="ARBA" id="ARBA00022741"/>
    </source>
</evidence>
<dbReference type="InterPro" id="IPR015947">
    <property type="entry name" value="PUA-like_sf"/>
</dbReference>
<dbReference type="FunFam" id="2.30.130.10:FF:000007">
    <property type="entry name" value="Glutamate 5-kinase"/>
    <property type="match status" value="1"/>
</dbReference>
<dbReference type="STRING" id="582702.SAMN05192579_106128"/>
<accession>A0A502CDA7</accession>
<dbReference type="PANTHER" id="PTHR43654:SF1">
    <property type="entry name" value="ISOPENTENYL PHOSPHATE KINASE"/>
    <property type="match status" value="1"/>
</dbReference>
<dbReference type="RefSeq" id="WP_140650133.1">
    <property type="nucleotide sequence ID" value="NZ_RCZO01000002.1"/>
</dbReference>
<evidence type="ECO:0000256" key="1">
    <source>
        <dbReference type="ARBA" id="ARBA00022490"/>
    </source>
</evidence>
<evidence type="ECO:0000256" key="3">
    <source>
        <dbReference type="ARBA" id="ARBA00022650"/>
    </source>
</evidence>
<dbReference type="GO" id="GO:0005524">
    <property type="term" value="F:ATP binding"/>
    <property type="evidence" value="ECO:0007669"/>
    <property type="project" value="UniProtKB-KW"/>
</dbReference>
<dbReference type="GO" id="GO:0004349">
    <property type="term" value="F:glutamate 5-kinase activity"/>
    <property type="evidence" value="ECO:0007669"/>
    <property type="project" value="UniProtKB-UniRule"/>
</dbReference>
<dbReference type="FunFam" id="3.40.1160.10:FF:000018">
    <property type="entry name" value="Glutamate 5-kinase"/>
    <property type="match status" value="1"/>
</dbReference>
<name>A0A502CDA7_9GAMM</name>
<feature type="binding site" evidence="8">
    <location>
        <position position="164"/>
    </location>
    <ligand>
        <name>substrate</name>
    </ligand>
</feature>
<feature type="binding site" evidence="8">
    <location>
        <position position="27"/>
    </location>
    <ligand>
        <name>ATP</name>
        <dbReference type="ChEBI" id="CHEBI:30616"/>
    </ligand>
</feature>
<sequence length="395" mass="40749">MAAIIPENAHAGLPEQALPRWRRAVLKVGSNLLAADGGGLTLRYADALAGFIAASQADGRQVVLVSSGAVAAGRALLRQHAADGSGLAARQALAALGQAPMIALWQSLSARPVAQVLLTHDDLRNRRRYLNARATLRELLTLDVLPVVNENDTVAVDELKLGDNDNLAAIVAALVDADLLLIASDVDALYSADPRRDPAATPIGHVAALTPQILAMAGGSGSAGGTGGMRTKLEAATKAAAAGIPTALFSGRDAATVQALQHGRLHGTLIAAASSRMQARKYWLRHAPAAPGRIRVDAGAASALAGGRVSLLPGGVLGVDGEFHRGDLVEIVDADGRPVARGLSQYGAAEVRRLAGRHSREIDGVLGYSYGAEVVHRDDLVTVGEHVIPGKETTA</sequence>
<dbReference type="PROSITE" id="PS50890">
    <property type="entry name" value="PUA"/>
    <property type="match status" value="1"/>
</dbReference>
<dbReference type="InterPro" id="IPR005715">
    <property type="entry name" value="Glu_5kinase/COase_Synthase"/>
</dbReference>
<dbReference type="PRINTS" id="PR00474">
    <property type="entry name" value="GLU5KINASE"/>
</dbReference>
<feature type="binding site" evidence="8">
    <location>
        <position position="152"/>
    </location>
    <ligand>
        <name>substrate</name>
    </ligand>
</feature>
<dbReference type="AlphaFoldDB" id="A0A502CDA7"/>
<dbReference type="PROSITE" id="PS00902">
    <property type="entry name" value="GLUTAMATE_5_KINASE"/>
    <property type="match status" value="1"/>
</dbReference>
<comment type="catalytic activity">
    <reaction evidence="8">
        <text>L-glutamate + ATP = L-glutamyl 5-phosphate + ADP</text>
        <dbReference type="Rhea" id="RHEA:14877"/>
        <dbReference type="ChEBI" id="CHEBI:29985"/>
        <dbReference type="ChEBI" id="CHEBI:30616"/>
        <dbReference type="ChEBI" id="CHEBI:58274"/>
        <dbReference type="ChEBI" id="CHEBI:456216"/>
        <dbReference type="EC" id="2.7.2.11"/>
    </reaction>
</comment>
<evidence type="ECO:0000256" key="6">
    <source>
        <dbReference type="ARBA" id="ARBA00022777"/>
    </source>
</evidence>
<dbReference type="InterPro" id="IPR011529">
    <property type="entry name" value="Glu_5kinase"/>
</dbReference>
<gene>
    <name evidence="8 10" type="primary">proB</name>
    <name evidence="10" type="ORF">EAH88_06145</name>
</gene>